<keyword evidence="2" id="KW-1185">Reference proteome</keyword>
<proteinExistence type="predicted"/>
<name>A0ACA9LZ61_9GLOM</name>
<dbReference type="Proteomes" id="UP000789525">
    <property type="component" value="Unassembled WGS sequence"/>
</dbReference>
<evidence type="ECO:0000313" key="1">
    <source>
        <dbReference type="EMBL" id="CAG8560842.1"/>
    </source>
</evidence>
<comment type="caution">
    <text evidence="1">The sequence shown here is derived from an EMBL/GenBank/DDBJ whole genome shotgun (WGS) entry which is preliminary data.</text>
</comment>
<feature type="non-terminal residue" evidence="1">
    <location>
        <position position="1"/>
    </location>
</feature>
<dbReference type="EMBL" id="CAJVPT010009338">
    <property type="protein sequence ID" value="CAG8560842.1"/>
    <property type="molecule type" value="Genomic_DNA"/>
</dbReference>
<sequence>ALGDKKSRTTLAAALNELSNPAPNDVDPEEFGETFRTYDFDRSDGEEENKRLDDSLARDHYVQVDSLRQFILDDPKYVGRRSDRKAIFGDEVEISQSDDESVTTEEKDQTKSNEDEDMNEDSFSNATEDVFDDENKDEESEFDQEDDVSLKNTSSVVDELRKIEEDERYKNMHTYDVLHKNVF</sequence>
<organism evidence="1 2">
    <name type="scientific">Acaulospora colombiana</name>
    <dbReference type="NCBI Taxonomy" id="27376"/>
    <lineage>
        <taxon>Eukaryota</taxon>
        <taxon>Fungi</taxon>
        <taxon>Fungi incertae sedis</taxon>
        <taxon>Mucoromycota</taxon>
        <taxon>Glomeromycotina</taxon>
        <taxon>Glomeromycetes</taxon>
        <taxon>Diversisporales</taxon>
        <taxon>Acaulosporaceae</taxon>
        <taxon>Acaulospora</taxon>
    </lineage>
</organism>
<reference evidence="1" key="1">
    <citation type="submission" date="2021-06" db="EMBL/GenBank/DDBJ databases">
        <authorList>
            <person name="Kallberg Y."/>
            <person name="Tangrot J."/>
            <person name="Rosling A."/>
        </authorList>
    </citation>
    <scope>NUCLEOTIDE SEQUENCE</scope>
    <source>
        <strain evidence="1">CL356</strain>
    </source>
</reference>
<protein>
    <submittedName>
        <fullName evidence="1">10192_t:CDS:1</fullName>
    </submittedName>
</protein>
<evidence type="ECO:0000313" key="2">
    <source>
        <dbReference type="Proteomes" id="UP000789525"/>
    </source>
</evidence>
<gene>
    <name evidence="1" type="ORF">ACOLOM_LOCUS5228</name>
</gene>
<accession>A0ACA9LZ61</accession>